<feature type="non-terminal residue" evidence="1">
    <location>
        <position position="1"/>
    </location>
</feature>
<evidence type="ECO:0000313" key="2">
    <source>
        <dbReference type="Proteomes" id="UP000265520"/>
    </source>
</evidence>
<evidence type="ECO:0000313" key="1">
    <source>
        <dbReference type="EMBL" id="MCI47037.1"/>
    </source>
</evidence>
<reference evidence="1 2" key="1">
    <citation type="journal article" date="2018" name="Front. Plant Sci.">
        <title>Red Clover (Trifolium pratense) and Zigzag Clover (T. medium) - A Picture of Genomic Similarities and Differences.</title>
        <authorList>
            <person name="Dluhosova J."/>
            <person name="Istvanek J."/>
            <person name="Nedelnik J."/>
            <person name="Repkova J."/>
        </authorList>
    </citation>
    <scope>NUCLEOTIDE SEQUENCE [LARGE SCALE GENOMIC DNA]</scope>
    <source>
        <strain evidence="2">cv. 10/8</strain>
        <tissue evidence="1">Leaf</tissue>
    </source>
</reference>
<dbReference type="Proteomes" id="UP000265520">
    <property type="component" value="Unassembled WGS sequence"/>
</dbReference>
<sequence>AERLALDIKNVLHELQKLPLNIKDEKSFVDTALEANREIIAQESNKRQKIMAT</sequence>
<proteinExistence type="predicted"/>
<protein>
    <submittedName>
        <fullName evidence="1">Glutamate decarboxylase 1-like</fullName>
    </submittedName>
</protein>
<keyword evidence="2" id="KW-1185">Reference proteome</keyword>
<dbReference type="AlphaFoldDB" id="A0A392SF47"/>
<accession>A0A392SF47</accession>
<name>A0A392SF47_9FABA</name>
<organism evidence="1 2">
    <name type="scientific">Trifolium medium</name>
    <dbReference type="NCBI Taxonomy" id="97028"/>
    <lineage>
        <taxon>Eukaryota</taxon>
        <taxon>Viridiplantae</taxon>
        <taxon>Streptophyta</taxon>
        <taxon>Embryophyta</taxon>
        <taxon>Tracheophyta</taxon>
        <taxon>Spermatophyta</taxon>
        <taxon>Magnoliopsida</taxon>
        <taxon>eudicotyledons</taxon>
        <taxon>Gunneridae</taxon>
        <taxon>Pentapetalae</taxon>
        <taxon>rosids</taxon>
        <taxon>fabids</taxon>
        <taxon>Fabales</taxon>
        <taxon>Fabaceae</taxon>
        <taxon>Papilionoideae</taxon>
        <taxon>50 kb inversion clade</taxon>
        <taxon>NPAAA clade</taxon>
        <taxon>Hologalegina</taxon>
        <taxon>IRL clade</taxon>
        <taxon>Trifolieae</taxon>
        <taxon>Trifolium</taxon>
    </lineage>
</organism>
<dbReference type="EMBL" id="LXQA010366354">
    <property type="protein sequence ID" value="MCI47037.1"/>
    <property type="molecule type" value="Genomic_DNA"/>
</dbReference>
<comment type="caution">
    <text evidence="1">The sequence shown here is derived from an EMBL/GenBank/DDBJ whole genome shotgun (WGS) entry which is preliminary data.</text>
</comment>